<evidence type="ECO:0000313" key="2">
    <source>
        <dbReference type="EMBL" id="SDX99047.1"/>
    </source>
</evidence>
<keyword evidence="1" id="KW-0812">Transmembrane</keyword>
<sequence length="152" mass="17143">MLEWYQATIDSAILSGLAVSAIMFVLMCLRAWGFDWMSTWWLWIFVVAPVILWPLWILAFHSSGISAGADWLATEKGYIDTYELTEVRVEGASGGLAWTLELTDKKGVELSIDAADIEANQALWDLVYNGIRYSVQRGAKTNPRALDKLRLR</sequence>
<proteinExistence type="predicted"/>
<evidence type="ECO:0000256" key="1">
    <source>
        <dbReference type="SAM" id="Phobius"/>
    </source>
</evidence>
<dbReference type="RefSeq" id="WP_218157384.1">
    <property type="nucleotide sequence ID" value="NZ_FNOK01000018.1"/>
</dbReference>
<dbReference type="Proteomes" id="UP000199529">
    <property type="component" value="Unassembled WGS sequence"/>
</dbReference>
<gene>
    <name evidence="2" type="ORF">SAMN05216215_101871</name>
</gene>
<reference evidence="3" key="1">
    <citation type="submission" date="2016-10" db="EMBL/GenBank/DDBJ databases">
        <authorList>
            <person name="Varghese N."/>
            <person name="Submissions S."/>
        </authorList>
    </citation>
    <scope>NUCLEOTIDE SEQUENCE [LARGE SCALE GENOMIC DNA]</scope>
    <source>
        <strain evidence="3">CGMCC 4.3530</strain>
    </source>
</reference>
<dbReference type="EMBL" id="FNOK01000018">
    <property type="protein sequence ID" value="SDX99047.1"/>
    <property type="molecule type" value="Genomic_DNA"/>
</dbReference>
<protein>
    <submittedName>
        <fullName evidence="2">Uncharacterized protein</fullName>
    </submittedName>
</protein>
<feature type="transmembrane region" description="Helical" evidence="1">
    <location>
        <begin position="12"/>
        <end position="34"/>
    </location>
</feature>
<keyword evidence="1" id="KW-0472">Membrane</keyword>
<evidence type="ECO:0000313" key="3">
    <source>
        <dbReference type="Proteomes" id="UP000199529"/>
    </source>
</evidence>
<name>A0A1H3G7L6_9PSEU</name>
<keyword evidence="3" id="KW-1185">Reference proteome</keyword>
<organism evidence="2 3">
    <name type="scientific">Saccharopolyspora shandongensis</name>
    <dbReference type="NCBI Taxonomy" id="418495"/>
    <lineage>
        <taxon>Bacteria</taxon>
        <taxon>Bacillati</taxon>
        <taxon>Actinomycetota</taxon>
        <taxon>Actinomycetes</taxon>
        <taxon>Pseudonocardiales</taxon>
        <taxon>Pseudonocardiaceae</taxon>
        <taxon>Saccharopolyspora</taxon>
    </lineage>
</organism>
<keyword evidence="1" id="KW-1133">Transmembrane helix</keyword>
<dbReference type="AlphaFoldDB" id="A0A1H3G7L6"/>
<feature type="transmembrane region" description="Helical" evidence="1">
    <location>
        <begin position="40"/>
        <end position="60"/>
    </location>
</feature>
<accession>A0A1H3G7L6</accession>
<dbReference type="STRING" id="418495.SAMN05216215_101871"/>